<protein>
    <recommendedName>
        <fullName evidence="5">Secreted protein</fullName>
    </recommendedName>
</protein>
<evidence type="ECO:0000256" key="1">
    <source>
        <dbReference type="SAM" id="MobiDB-lite"/>
    </source>
</evidence>
<keyword evidence="2" id="KW-0732">Signal</keyword>
<organism evidence="3 4">
    <name type="scientific">Zizania palustris</name>
    <name type="common">Northern wild rice</name>
    <dbReference type="NCBI Taxonomy" id="103762"/>
    <lineage>
        <taxon>Eukaryota</taxon>
        <taxon>Viridiplantae</taxon>
        <taxon>Streptophyta</taxon>
        <taxon>Embryophyta</taxon>
        <taxon>Tracheophyta</taxon>
        <taxon>Spermatophyta</taxon>
        <taxon>Magnoliopsida</taxon>
        <taxon>Liliopsida</taxon>
        <taxon>Poales</taxon>
        <taxon>Poaceae</taxon>
        <taxon>BOP clade</taxon>
        <taxon>Oryzoideae</taxon>
        <taxon>Oryzeae</taxon>
        <taxon>Zizaniinae</taxon>
        <taxon>Zizania</taxon>
    </lineage>
</organism>
<reference evidence="3" key="2">
    <citation type="submission" date="2021-02" db="EMBL/GenBank/DDBJ databases">
        <authorList>
            <person name="Kimball J.A."/>
            <person name="Haas M.W."/>
            <person name="Macchietto M."/>
            <person name="Kono T."/>
            <person name="Duquette J."/>
            <person name="Shao M."/>
        </authorList>
    </citation>
    <scope>NUCLEOTIDE SEQUENCE</scope>
    <source>
        <tissue evidence="3">Fresh leaf tissue</tissue>
    </source>
</reference>
<evidence type="ECO:0000313" key="4">
    <source>
        <dbReference type="Proteomes" id="UP000729402"/>
    </source>
</evidence>
<comment type="caution">
    <text evidence="3">The sequence shown here is derived from an EMBL/GenBank/DDBJ whole genome shotgun (WGS) entry which is preliminary data.</text>
</comment>
<feature type="chain" id="PRO_5035300487" description="Secreted protein" evidence="2">
    <location>
        <begin position="24"/>
        <end position="103"/>
    </location>
</feature>
<evidence type="ECO:0000313" key="3">
    <source>
        <dbReference type="EMBL" id="KAG8090047.1"/>
    </source>
</evidence>
<keyword evidence="4" id="KW-1185">Reference proteome</keyword>
<evidence type="ECO:0008006" key="5">
    <source>
        <dbReference type="Google" id="ProtNLM"/>
    </source>
</evidence>
<dbReference type="EMBL" id="JAAALK010000081">
    <property type="protein sequence ID" value="KAG8090047.1"/>
    <property type="molecule type" value="Genomic_DNA"/>
</dbReference>
<feature type="region of interest" description="Disordered" evidence="1">
    <location>
        <begin position="26"/>
        <end position="89"/>
    </location>
</feature>
<proteinExistence type="predicted"/>
<name>A0A8J5WKG1_ZIZPA</name>
<dbReference type="Proteomes" id="UP000729402">
    <property type="component" value="Unassembled WGS sequence"/>
</dbReference>
<dbReference type="AlphaFoldDB" id="A0A8J5WKG1"/>
<sequence length="103" mass="11709">MATPMSVLLRLLMEVLIERRLHATRGSAERRTTTFRAPASPSLGSLLLQLGELPDPPDQIGAPEDKHRDQEQGRRDRSAREQGGPRGWRGWNWMRLRWEVAAG</sequence>
<feature type="signal peptide" evidence="2">
    <location>
        <begin position="1"/>
        <end position="23"/>
    </location>
</feature>
<feature type="compositionally biased region" description="Low complexity" evidence="1">
    <location>
        <begin position="37"/>
        <end position="53"/>
    </location>
</feature>
<gene>
    <name evidence="3" type="ORF">GUJ93_ZPchr0011g27093</name>
</gene>
<reference evidence="3" key="1">
    <citation type="journal article" date="2021" name="bioRxiv">
        <title>Whole Genome Assembly and Annotation of Northern Wild Rice, Zizania palustris L., Supports a Whole Genome Duplication in the Zizania Genus.</title>
        <authorList>
            <person name="Haas M."/>
            <person name="Kono T."/>
            <person name="Macchietto M."/>
            <person name="Millas R."/>
            <person name="McGilp L."/>
            <person name="Shao M."/>
            <person name="Duquette J."/>
            <person name="Hirsch C.N."/>
            <person name="Kimball J."/>
        </authorList>
    </citation>
    <scope>NUCLEOTIDE SEQUENCE</scope>
    <source>
        <tissue evidence="3">Fresh leaf tissue</tissue>
    </source>
</reference>
<feature type="compositionally biased region" description="Basic and acidic residues" evidence="1">
    <location>
        <begin position="63"/>
        <end position="80"/>
    </location>
</feature>
<accession>A0A8J5WKG1</accession>
<evidence type="ECO:0000256" key="2">
    <source>
        <dbReference type="SAM" id="SignalP"/>
    </source>
</evidence>